<dbReference type="GO" id="GO:0006334">
    <property type="term" value="P:nucleosome assembly"/>
    <property type="evidence" value="ECO:0007669"/>
    <property type="project" value="InterPro"/>
</dbReference>
<dbReference type="GO" id="GO:0030261">
    <property type="term" value="P:chromosome condensation"/>
    <property type="evidence" value="ECO:0007669"/>
    <property type="project" value="TreeGrafter"/>
</dbReference>
<feature type="domain" description="H15" evidence="8">
    <location>
        <begin position="12"/>
        <end position="80"/>
    </location>
</feature>
<evidence type="ECO:0000256" key="4">
    <source>
        <dbReference type="ARBA" id="ARBA00023125"/>
    </source>
</evidence>
<evidence type="ECO:0000313" key="9">
    <source>
        <dbReference type="EMBL" id="GHP07406.1"/>
    </source>
</evidence>
<proteinExistence type="inferred from homology"/>
<dbReference type="FunFam" id="1.10.10.10:FF:000493">
    <property type="entry name" value="HMG-Y-related protein A"/>
    <property type="match status" value="1"/>
</dbReference>
<comment type="similarity">
    <text evidence="6">Belongs to the histone H1/H5 family.</text>
</comment>
<dbReference type="GO" id="GO:0005634">
    <property type="term" value="C:nucleus"/>
    <property type="evidence" value="ECO:0007669"/>
    <property type="project" value="UniProtKB-SubCell"/>
</dbReference>
<dbReference type="GO" id="GO:0003690">
    <property type="term" value="F:double-stranded DNA binding"/>
    <property type="evidence" value="ECO:0007669"/>
    <property type="project" value="TreeGrafter"/>
</dbReference>
<dbReference type="AlphaFoldDB" id="A0A830HJ65"/>
<dbReference type="Pfam" id="PF00538">
    <property type="entry name" value="Linker_histone"/>
    <property type="match status" value="1"/>
</dbReference>
<evidence type="ECO:0000256" key="1">
    <source>
        <dbReference type="ARBA" id="ARBA00004123"/>
    </source>
</evidence>
<protein>
    <recommendedName>
        <fullName evidence="8">H15 domain-containing protein</fullName>
    </recommendedName>
</protein>
<evidence type="ECO:0000259" key="8">
    <source>
        <dbReference type="PROSITE" id="PS51504"/>
    </source>
</evidence>
<keyword evidence="10" id="KW-1185">Reference proteome</keyword>
<evidence type="ECO:0000256" key="6">
    <source>
        <dbReference type="RuleBase" id="RU003894"/>
    </source>
</evidence>
<dbReference type="PROSITE" id="PS51504">
    <property type="entry name" value="H15"/>
    <property type="match status" value="1"/>
</dbReference>
<feature type="compositionally biased region" description="Basic residues" evidence="7">
    <location>
        <begin position="84"/>
        <end position="139"/>
    </location>
</feature>
<dbReference type="InterPro" id="IPR036388">
    <property type="entry name" value="WH-like_DNA-bd_sf"/>
</dbReference>
<dbReference type="SUPFAM" id="SSF46785">
    <property type="entry name" value="Winged helix' DNA-binding domain"/>
    <property type="match status" value="1"/>
</dbReference>
<comment type="subcellular location">
    <subcellularLocation>
        <location evidence="2">Chromosome</location>
    </subcellularLocation>
    <subcellularLocation>
        <location evidence="1 6">Nucleus</location>
    </subcellularLocation>
</comment>
<name>A0A830HJ65_9CHLO</name>
<gene>
    <name evidence="9" type="ORF">PPROV_000614800</name>
</gene>
<comment type="caution">
    <text evidence="9">The sequence shown here is derived from an EMBL/GenBank/DDBJ whole genome shotgun (WGS) entry which is preliminary data.</text>
</comment>
<dbReference type="Proteomes" id="UP000660262">
    <property type="component" value="Unassembled WGS sequence"/>
</dbReference>
<dbReference type="InterPro" id="IPR005819">
    <property type="entry name" value="H1/H5"/>
</dbReference>
<dbReference type="GO" id="GO:0030527">
    <property type="term" value="F:structural constituent of chromatin"/>
    <property type="evidence" value="ECO:0007669"/>
    <property type="project" value="InterPro"/>
</dbReference>
<evidence type="ECO:0000256" key="3">
    <source>
        <dbReference type="ARBA" id="ARBA00022454"/>
    </source>
</evidence>
<evidence type="ECO:0000256" key="2">
    <source>
        <dbReference type="ARBA" id="ARBA00004286"/>
    </source>
</evidence>
<evidence type="ECO:0000256" key="5">
    <source>
        <dbReference type="ARBA" id="ARBA00023242"/>
    </source>
</evidence>
<dbReference type="PRINTS" id="PR00624">
    <property type="entry name" value="HISTONEH5"/>
</dbReference>
<keyword evidence="3 6" id="KW-0158">Chromosome</keyword>
<dbReference type="InterPro" id="IPR005818">
    <property type="entry name" value="Histone_H1/H5_H15"/>
</dbReference>
<dbReference type="GO" id="GO:0000786">
    <property type="term" value="C:nucleosome"/>
    <property type="evidence" value="ECO:0007669"/>
    <property type="project" value="InterPro"/>
</dbReference>
<dbReference type="CDD" id="cd00073">
    <property type="entry name" value="H15"/>
    <property type="match status" value="1"/>
</dbReference>
<dbReference type="SMART" id="SM00526">
    <property type="entry name" value="H15"/>
    <property type="match status" value="1"/>
</dbReference>
<accession>A0A830HJ65</accession>
<dbReference type="OrthoDB" id="1110759at2759"/>
<reference evidence="9" key="1">
    <citation type="submission" date="2020-10" db="EMBL/GenBank/DDBJ databases">
        <title>Unveiling of a novel bifunctional photoreceptor, Dualchrome1, isolated from a cosmopolitan green alga.</title>
        <authorList>
            <person name="Suzuki S."/>
            <person name="Kawachi M."/>
        </authorList>
    </citation>
    <scope>NUCLEOTIDE SEQUENCE</scope>
    <source>
        <strain evidence="9">NIES 2893</strain>
    </source>
</reference>
<keyword evidence="5 6" id="KW-0539">Nucleus</keyword>
<dbReference type="Gene3D" id="1.10.10.10">
    <property type="entry name" value="Winged helix-like DNA-binding domain superfamily/Winged helix DNA-binding domain"/>
    <property type="match status" value="1"/>
</dbReference>
<dbReference type="GO" id="GO:0031492">
    <property type="term" value="F:nucleosomal DNA binding"/>
    <property type="evidence" value="ECO:0007669"/>
    <property type="project" value="TreeGrafter"/>
</dbReference>
<dbReference type="EMBL" id="BNJQ01000016">
    <property type="protein sequence ID" value="GHP07406.1"/>
    <property type="molecule type" value="Genomic_DNA"/>
</dbReference>
<sequence>MPPKTAAKPAPSHPPYVEMIKAAISSLKERTGSSVQAITKYVEANYKLPDNFKKVLSNQLKKLAAEGKLVKVKASYKLGDALKKAPKKPKAKKAKAAKKPAAKKPKKAAKKPAAKKPKKAAKKPAAKKPKAKKPKAAKK</sequence>
<dbReference type="InterPro" id="IPR036390">
    <property type="entry name" value="WH_DNA-bd_sf"/>
</dbReference>
<dbReference type="GO" id="GO:0045910">
    <property type="term" value="P:negative regulation of DNA recombination"/>
    <property type="evidence" value="ECO:0007669"/>
    <property type="project" value="TreeGrafter"/>
</dbReference>
<evidence type="ECO:0000313" key="10">
    <source>
        <dbReference type="Proteomes" id="UP000660262"/>
    </source>
</evidence>
<dbReference type="PANTHER" id="PTHR11467">
    <property type="entry name" value="HISTONE H1"/>
    <property type="match status" value="1"/>
</dbReference>
<organism evidence="9 10">
    <name type="scientific">Pycnococcus provasolii</name>
    <dbReference type="NCBI Taxonomy" id="41880"/>
    <lineage>
        <taxon>Eukaryota</taxon>
        <taxon>Viridiplantae</taxon>
        <taxon>Chlorophyta</taxon>
        <taxon>Pseudoscourfieldiophyceae</taxon>
        <taxon>Pseudoscourfieldiales</taxon>
        <taxon>Pycnococcaceae</taxon>
        <taxon>Pycnococcus</taxon>
    </lineage>
</organism>
<keyword evidence="4 6" id="KW-0238">DNA-binding</keyword>
<evidence type="ECO:0000256" key="7">
    <source>
        <dbReference type="SAM" id="MobiDB-lite"/>
    </source>
</evidence>
<dbReference type="PANTHER" id="PTHR11467:SF36">
    <property type="entry name" value="HISTONE 24-RELATED"/>
    <property type="match status" value="1"/>
</dbReference>
<feature type="region of interest" description="Disordered" evidence="7">
    <location>
        <begin position="77"/>
        <end position="139"/>
    </location>
</feature>